<organism evidence="5 6">
    <name type="scientific">Candidimonas humi</name>
    <dbReference type="NCBI Taxonomy" id="683355"/>
    <lineage>
        <taxon>Bacteria</taxon>
        <taxon>Pseudomonadati</taxon>
        <taxon>Pseudomonadota</taxon>
        <taxon>Betaproteobacteria</taxon>
        <taxon>Burkholderiales</taxon>
        <taxon>Alcaligenaceae</taxon>
        <taxon>Candidimonas</taxon>
    </lineage>
</organism>
<evidence type="ECO:0000313" key="6">
    <source>
        <dbReference type="Proteomes" id="UP001595848"/>
    </source>
</evidence>
<dbReference type="Pfam" id="PF13193">
    <property type="entry name" value="AMP-binding_C"/>
    <property type="match status" value="1"/>
</dbReference>
<comment type="similarity">
    <text evidence="1">Belongs to the ATP-dependent AMP-binding enzyme family.</text>
</comment>
<keyword evidence="6" id="KW-1185">Reference proteome</keyword>
<accession>A0ABV8P174</accession>
<comment type="caution">
    <text evidence="5">The sequence shown here is derived from an EMBL/GenBank/DDBJ whole genome shotgun (WGS) entry which is preliminary data.</text>
</comment>
<dbReference type="EMBL" id="JBHSBV010000003">
    <property type="protein sequence ID" value="MFC4201462.1"/>
    <property type="molecule type" value="Genomic_DNA"/>
</dbReference>
<evidence type="ECO:0000256" key="1">
    <source>
        <dbReference type="ARBA" id="ARBA00006432"/>
    </source>
</evidence>
<feature type="domain" description="AMP-binding enzyme C-terminal" evidence="4">
    <location>
        <begin position="436"/>
        <end position="508"/>
    </location>
</feature>
<evidence type="ECO:0000259" key="3">
    <source>
        <dbReference type="Pfam" id="PF00501"/>
    </source>
</evidence>
<dbReference type="Proteomes" id="UP001595848">
    <property type="component" value="Unassembled WGS sequence"/>
</dbReference>
<dbReference type="PANTHER" id="PTHR43201">
    <property type="entry name" value="ACYL-COA SYNTHETASE"/>
    <property type="match status" value="1"/>
</dbReference>
<feature type="domain" description="AMP-dependent synthetase/ligase" evidence="3">
    <location>
        <begin position="33"/>
        <end position="383"/>
    </location>
</feature>
<name>A0ABV8P174_9BURK</name>
<reference evidence="6" key="1">
    <citation type="journal article" date="2019" name="Int. J. Syst. Evol. Microbiol.">
        <title>The Global Catalogue of Microorganisms (GCM) 10K type strain sequencing project: providing services to taxonomists for standard genome sequencing and annotation.</title>
        <authorList>
            <consortium name="The Broad Institute Genomics Platform"/>
            <consortium name="The Broad Institute Genome Sequencing Center for Infectious Disease"/>
            <person name="Wu L."/>
            <person name="Ma J."/>
        </authorList>
    </citation>
    <scope>NUCLEOTIDE SEQUENCE [LARGE SCALE GENOMIC DNA]</scope>
    <source>
        <strain evidence="6">LMG 24813</strain>
    </source>
</reference>
<dbReference type="PANTHER" id="PTHR43201:SF5">
    <property type="entry name" value="MEDIUM-CHAIN ACYL-COA LIGASE ACSF2, MITOCHONDRIAL"/>
    <property type="match status" value="1"/>
</dbReference>
<proteinExistence type="inferred from homology"/>
<dbReference type="Pfam" id="PF00501">
    <property type="entry name" value="AMP-binding"/>
    <property type="match status" value="1"/>
</dbReference>
<dbReference type="InterPro" id="IPR020845">
    <property type="entry name" value="AMP-binding_CS"/>
</dbReference>
<protein>
    <submittedName>
        <fullName evidence="5">Class I adenylate-forming enzyme family protein</fullName>
    </submittedName>
</protein>
<dbReference type="InterPro" id="IPR000873">
    <property type="entry name" value="AMP-dep_synth/lig_dom"/>
</dbReference>
<dbReference type="InterPro" id="IPR025110">
    <property type="entry name" value="AMP-bd_C"/>
</dbReference>
<evidence type="ECO:0000256" key="2">
    <source>
        <dbReference type="ARBA" id="ARBA00022598"/>
    </source>
</evidence>
<dbReference type="RefSeq" id="WP_217963184.1">
    <property type="nucleotide sequence ID" value="NZ_JAHTBN010000002.1"/>
</dbReference>
<dbReference type="PROSITE" id="PS00455">
    <property type="entry name" value="AMP_BINDING"/>
    <property type="match status" value="1"/>
</dbReference>
<evidence type="ECO:0000313" key="5">
    <source>
        <dbReference type="EMBL" id="MFC4201462.1"/>
    </source>
</evidence>
<gene>
    <name evidence="5" type="ORF">ACFOY1_10905</name>
</gene>
<keyword evidence="2" id="KW-0436">Ligase</keyword>
<evidence type="ECO:0000259" key="4">
    <source>
        <dbReference type="Pfam" id="PF13193"/>
    </source>
</evidence>
<sequence length="530" mass="57598">MLSPLSVLQSYPPHDSTLDGLFESRHAIRAAMPMLMDDDRSLSWDEFGRAYHALARALFSMGVRPLDRVAFVAPNGVSHVIVLFALARLGAIMVPVNPGFSGRELEYALGHADVSAVFASNETVAAVQEALAARQKEAAIILVREGGPFPALQGLIDGAPEVDLPPNPSADAPCVMIFTSGTTGFPKGVLHSQSNLVKAGEANLGRLHLQPEDRILVVLPFFHVNALFYSLGGALAAGAALLIQARFSASRFWHIAADSKATVVNIIEAMGTILRSRDRSEFRPDHSLRIAYGVRQHSVPCFRDEFHIPYLFSGFGMTEIPGVTCNPIDRPNKPGSMGMLATHPDPAQPWAQARIVDDGGSDVSDGETGELFVKTPVVMLGYFRDPDQTASSFQDGWFKTGDLVRRDSDGYYFYVARKKDIIRRRGENIAGAELDLVINANPKVYESAAIGVPSPLGEDDVLTAIVVKPGHALSAAEVVEWCRPRLAAHKIPRYVVFLDALPHTPTHKIAKAQLRMNASLREQAIDTDNL</sequence>